<protein>
    <submittedName>
        <fullName evidence="1">Uncharacterized protein</fullName>
    </submittedName>
</protein>
<proteinExistence type="predicted"/>
<keyword evidence="2" id="KW-1185">Reference proteome</keyword>
<gene>
    <name evidence="1" type="ORF">AX774_g4397</name>
</gene>
<sequence length="198" mass="21372">MFSFLAKNGVPQYCALLLYDGCISKNLRSCSSASLMVLFASTSFCPLLTTGTYPSFNMITRPARMSITSVPLSIRSTFVNTPIVLSPSGSTSLANFNPSELAKSVFAAVTARIIAFGRVIYFIIISRICRSISLGWSPTGTLVSPGKSTSVKVSTFGEYTHRFIGSGEIPAFFPVFISVSRTISRLISSKSYIFLPGI</sequence>
<dbReference type="OrthoDB" id="10430080at2759"/>
<dbReference type="Proteomes" id="UP000188320">
    <property type="component" value="Unassembled WGS sequence"/>
</dbReference>
<dbReference type="EMBL" id="LSSK01000734">
    <property type="protein sequence ID" value="OMH82127.1"/>
    <property type="molecule type" value="Genomic_DNA"/>
</dbReference>
<accession>A0A1R1PMF0</accession>
<reference evidence="2" key="1">
    <citation type="submission" date="2017-01" db="EMBL/GenBank/DDBJ databases">
        <authorList>
            <person name="Wang Y."/>
            <person name="White M."/>
            <person name="Kvist S."/>
            <person name="Moncalvo J.-M."/>
        </authorList>
    </citation>
    <scope>NUCLEOTIDE SEQUENCE [LARGE SCALE GENOMIC DNA]</scope>
    <source>
        <strain evidence="2">COL-18-3</strain>
    </source>
</reference>
<dbReference type="AlphaFoldDB" id="A0A1R1PMF0"/>
<evidence type="ECO:0000313" key="1">
    <source>
        <dbReference type="EMBL" id="OMH82127.1"/>
    </source>
</evidence>
<name>A0A1R1PMF0_ZANCU</name>
<evidence type="ECO:0000313" key="2">
    <source>
        <dbReference type="Proteomes" id="UP000188320"/>
    </source>
</evidence>
<comment type="caution">
    <text evidence="1">The sequence shown here is derived from an EMBL/GenBank/DDBJ whole genome shotgun (WGS) entry which is preliminary data.</text>
</comment>
<organism evidence="1 2">
    <name type="scientific">Zancudomyces culisetae</name>
    <name type="common">Gut fungus</name>
    <name type="synonym">Smittium culisetae</name>
    <dbReference type="NCBI Taxonomy" id="1213189"/>
    <lineage>
        <taxon>Eukaryota</taxon>
        <taxon>Fungi</taxon>
        <taxon>Fungi incertae sedis</taxon>
        <taxon>Zoopagomycota</taxon>
        <taxon>Kickxellomycotina</taxon>
        <taxon>Harpellomycetes</taxon>
        <taxon>Harpellales</taxon>
        <taxon>Legeriomycetaceae</taxon>
        <taxon>Zancudomyces</taxon>
    </lineage>
</organism>